<dbReference type="InterPro" id="IPR039425">
    <property type="entry name" value="RNA_pol_sigma-70-like"/>
</dbReference>
<evidence type="ECO:0000256" key="1">
    <source>
        <dbReference type="ARBA" id="ARBA00010641"/>
    </source>
</evidence>
<comment type="similarity">
    <text evidence="1 6">Belongs to the sigma-70 factor family. ECF subfamily.</text>
</comment>
<gene>
    <name evidence="10" type="ORF">ACFPYJ_20305</name>
</gene>
<dbReference type="InterPro" id="IPR013324">
    <property type="entry name" value="RNA_pol_sigma_r3/r4-like"/>
</dbReference>
<dbReference type="PANTHER" id="PTHR43133:SF8">
    <property type="entry name" value="RNA POLYMERASE SIGMA FACTOR HI_1459-RELATED"/>
    <property type="match status" value="1"/>
</dbReference>
<dbReference type="CDD" id="cd06171">
    <property type="entry name" value="Sigma70_r4"/>
    <property type="match status" value="1"/>
</dbReference>
<evidence type="ECO:0000256" key="3">
    <source>
        <dbReference type="ARBA" id="ARBA00023082"/>
    </source>
</evidence>
<evidence type="ECO:0000256" key="5">
    <source>
        <dbReference type="ARBA" id="ARBA00023163"/>
    </source>
</evidence>
<dbReference type="SUPFAM" id="SSF88659">
    <property type="entry name" value="Sigma3 and sigma4 domains of RNA polymerase sigma factors"/>
    <property type="match status" value="1"/>
</dbReference>
<accession>A0ABW0VZV1</accession>
<dbReference type="PROSITE" id="PS01063">
    <property type="entry name" value="SIGMA70_ECF"/>
    <property type="match status" value="1"/>
</dbReference>
<evidence type="ECO:0000256" key="2">
    <source>
        <dbReference type="ARBA" id="ARBA00023015"/>
    </source>
</evidence>
<dbReference type="InterPro" id="IPR014284">
    <property type="entry name" value="RNA_pol_sigma-70_dom"/>
</dbReference>
<proteinExistence type="inferred from homology"/>
<dbReference type="NCBIfam" id="TIGR02937">
    <property type="entry name" value="sigma70-ECF"/>
    <property type="match status" value="1"/>
</dbReference>
<dbReference type="Pfam" id="PF08281">
    <property type="entry name" value="Sigma70_r4_2"/>
    <property type="match status" value="1"/>
</dbReference>
<evidence type="ECO:0000256" key="7">
    <source>
        <dbReference type="SAM" id="MobiDB-lite"/>
    </source>
</evidence>
<protein>
    <recommendedName>
        <fullName evidence="6">RNA polymerase sigma factor</fullName>
    </recommendedName>
</protein>
<feature type="domain" description="RNA polymerase sigma factor 70 region 4 type 2" evidence="9">
    <location>
        <begin position="125"/>
        <end position="176"/>
    </location>
</feature>
<dbReference type="InterPro" id="IPR000838">
    <property type="entry name" value="RNA_pol_sigma70_ECF_CS"/>
</dbReference>
<feature type="compositionally biased region" description="Low complexity" evidence="7">
    <location>
        <begin position="205"/>
        <end position="221"/>
    </location>
</feature>
<dbReference type="Proteomes" id="UP001596047">
    <property type="component" value="Unassembled WGS sequence"/>
</dbReference>
<organism evidence="10 11">
    <name type="scientific">Paenibacillus solisilvae</name>
    <dbReference type="NCBI Taxonomy" id="2486751"/>
    <lineage>
        <taxon>Bacteria</taxon>
        <taxon>Bacillati</taxon>
        <taxon>Bacillota</taxon>
        <taxon>Bacilli</taxon>
        <taxon>Bacillales</taxon>
        <taxon>Paenibacillaceae</taxon>
        <taxon>Paenibacillus</taxon>
    </lineage>
</organism>
<feature type="region of interest" description="Disordered" evidence="7">
    <location>
        <begin position="200"/>
        <end position="221"/>
    </location>
</feature>
<dbReference type="InterPro" id="IPR036388">
    <property type="entry name" value="WH-like_DNA-bd_sf"/>
</dbReference>
<feature type="region of interest" description="Disordered" evidence="7">
    <location>
        <begin position="1"/>
        <end position="23"/>
    </location>
</feature>
<keyword evidence="5 6" id="KW-0804">Transcription</keyword>
<evidence type="ECO:0000259" key="9">
    <source>
        <dbReference type="Pfam" id="PF08281"/>
    </source>
</evidence>
<dbReference type="SUPFAM" id="SSF88946">
    <property type="entry name" value="Sigma2 domain of RNA polymerase sigma factors"/>
    <property type="match status" value="1"/>
</dbReference>
<keyword evidence="3 6" id="KW-0731">Sigma factor</keyword>
<evidence type="ECO:0000259" key="8">
    <source>
        <dbReference type="Pfam" id="PF04542"/>
    </source>
</evidence>
<keyword evidence="4 6" id="KW-0238">DNA-binding</keyword>
<feature type="domain" description="RNA polymerase sigma-70 region 2" evidence="8">
    <location>
        <begin position="33"/>
        <end position="98"/>
    </location>
</feature>
<evidence type="ECO:0000256" key="4">
    <source>
        <dbReference type="ARBA" id="ARBA00023125"/>
    </source>
</evidence>
<dbReference type="Gene3D" id="1.10.1740.10">
    <property type="match status" value="1"/>
</dbReference>
<sequence length="427" mass="49623">MSGAPDKFPVYPDEQGSSQYHTQSSKEQFEAVYQQYNSRIRHYLSTKVNPVHAEDLTQLVFMKVLQNLHTFRDESSLFTWIFKIARNTLLSEYRSQSRVRESASELSEFAAIPLDYAEQVEIRIDIRCAIQKLTALDQQIIELRFYAGCTLLEIAEIVGMRQSAVKNRYYRALERLRSELNEWGDITIMSIENRFAVIHKDDSDSSTPSSSTLNQQQQQQQQSKVHKDLFEELRLNVDRLSKTYKHASTRKIIFEIYPDLPAFHQAVGEPDAPNWFMGTYEGDVIKMVSPLNPGPEHTYRTILQSAVHLFAMWLITDINPGAPKWIRQGVGAYETKQMTAEYLRDTMVDAVKKGAIPHFADLDNDTWDFERMLGFQFSYKLVEFITAEYGLDALNKLIRSPYDYQGICKRSEIELREQWIAYMTKQQ</sequence>
<evidence type="ECO:0000256" key="6">
    <source>
        <dbReference type="RuleBase" id="RU000716"/>
    </source>
</evidence>
<dbReference type="Gene3D" id="1.10.10.10">
    <property type="entry name" value="Winged helix-like DNA-binding domain superfamily/Winged helix DNA-binding domain"/>
    <property type="match status" value="1"/>
</dbReference>
<dbReference type="PANTHER" id="PTHR43133">
    <property type="entry name" value="RNA POLYMERASE ECF-TYPE SIGMA FACTO"/>
    <property type="match status" value="1"/>
</dbReference>
<reference evidence="11" key="1">
    <citation type="journal article" date="2019" name="Int. J. Syst. Evol. Microbiol.">
        <title>The Global Catalogue of Microorganisms (GCM) 10K type strain sequencing project: providing services to taxonomists for standard genome sequencing and annotation.</title>
        <authorList>
            <consortium name="The Broad Institute Genomics Platform"/>
            <consortium name="The Broad Institute Genome Sequencing Center for Infectious Disease"/>
            <person name="Wu L."/>
            <person name="Ma J."/>
        </authorList>
    </citation>
    <scope>NUCLEOTIDE SEQUENCE [LARGE SCALE GENOMIC DNA]</scope>
    <source>
        <strain evidence="11">CGMCC 1.3240</strain>
    </source>
</reference>
<dbReference type="InterPro" id="IPR013249">
    <property type="entry name" value="RNA_pol_sigma70_r4_t2"/>
</dbReference>
<dbReference type="InterPro" id="IPR013325">
    <property type="entry name" value="RNA_pol_sigma_r2"/>
</dbReference>
<dbReference type="EMBL" id="JBHSOW010000076">
    <property type="protein sequence ID" value="MFC5651411.1"/>
    <property type="molecule type" value="Genomic_DNA"/>
</dbReference>
<keyword evidence="2 6" id="KW-0805">Transcription regulation</keyword>
<dbReference type="RefSeq" id="WP_379190035.1">
    <property type="nucleotide sequence ID" value="NZ_JBHSOW010000076.1"/>
</dbReference>
<dbReference type="InterPro" id="IPR007627">
    <property type="entry name" value="RNA_pol_sigma70_r2"/>
</dbReference>
<keyword evidence="11" id="KW-1185">Reference proteome</keyword>
<comment type="caution">
    <text evidence="10">The sequence shown here is derived from an EMBL/GenBank/DDBJ whole genome shotgun (WGS) entry which is preliminary data.</text>
</comment>
<name>A0ABW0VZV1_9BACL</name>
<evidence type="ECO:0000313" key="10">
    <source>
        <dbReference type="EMBL" id="MFC5651411.1"/>
    </source>
</evidence>
<evidence type="ECO:0000313" key="11">
    <source>
        <dbReference type="Proteomes" id="UP001596047"/>
    </source>
</evidence>
<dbReference type="Pfam" id="PF04542">
    <property type="entry name" value="Sigma70_r2"/>
    <property type="match status" value="1"/>
</dbReference>